<evidence type="ECO:0000313" key="9">
    <source>
        <dbReference type="EMBL" id="MBS7527958.1"/>
    </source>
</evidence>
<comment type="similarity">
    <text evidence="2">Belongs to the binding-protein-dependent transport system permease family. FecCD subfamily.</text>
</comment>
<feature type="transmembrane region" description="Helical" evidence="8">
    <location>
        <begin position="155"/>
        <end position="176"/>
    </location>
</feature>
<dbReference type="Pfam" id="PF01032">
    <property type="entry name" value="FecCD"/>
    <property type="match status" value="1"/>
</dbReference>
<dbReference type="PANTHER" id="PTHR30472:SF70">
    <property type="entry name" value="MOLYBDATE IMPORT SYSTEM PERMEASE PROTEIN MOLB"/>
    <property type="match status" value="1"/>
</dbReference>
<evidence type="ECO:0000256" key="3">
    <source>
        <dbReference type="ARBA" id="ARBA00022448"/>
    </source>
</evidence>
<dbReference type="Proteomes" id="UP000746471">
    <property type="component" value="Unassembled WGS sequence"/>
</dbReference>
<proteinExistence type="inferred from homology"/>
<sequence>MDGQKRIANKLLALFGLLIVVMILSLFLGRYSIRPDEVVRLFKGRMLLESYSDLKVAEHIIFDVRLPRVLIAALVGAGLSIVGASLQGIFQNPLVSPDILGVSSGAGFGAALGILLTSGAGLITAGLSFFFGLLSVLLTLSLVRVKEHSQTMSYILAGIIVTSVFTALTSLIKYVADTEDQLPSIIFWLMGSFANKNFDDLQLIIAPILIGILGLTALRWRLNILSLGDEEAFSLGINPKRIRIAAILFSTVITAACVMASGIIGWVGLVIPHICRQLFGVEHDTLLPTSSLLGASFMVIVDCAARNLTSAEIPIGILTALIGAPFFALIYSRMKGEV</sequence>
<name>A0ABS5PS95_9FIRM</name>
<evidence type="ECO:0000256" key="7">
    <source>
        <dbReference type="ARBA" id="ARBA00023136"/>
    </source>
</evidence>
<dbReference type="EMBL" id="JAHBCL010000028">
    <property type="protein sequence ID" value="MBS7527958.1"/>
    <property type="molecule type" value="Genomic_DNA"/>
</dbReference>
<evidence type="ECO:0000256" key="1">
    <source>
        <dbReference type="ARBA" id="ARBA00004651"/>
    </source>
</evidence>
<keyword evidence="5 8" id="KW-0812">Transmembrane</keyword>
<dbReference type="InterPro" id="IPR000522">
    <property type="entry name" value="ABC_transptr_permease_BtuC"/>
</dbReference>
<evidence type="ECO:0000256" key="8">
    <source>
        <dbReference type="SAM" id="Phobius"/>
    </source>
</evidence>
<keyword evidence="6 8" id="KW-1133">Transmembrane helix</keyword>
<dbReference type="InterPro" id="IPR037294">
    <property type="entry name" value="ABC_BtuC-like"/>
</dbReference>
<keyword evidence="10" id="KW-1185">Reference proteome</keyword>
<gene>
    <name evidence="9" type="ORF">KHM83_14830</name>
</gene>
<comment type="subcellular location">
    <subcellularLocation>
        <location evidence="1">Cell membrane</location>
        <topology evidence="1">Multi-pass membrane protein</topology>
    </subcellularLocation>
</comment>
<dbReference type="Gene3D" id="1.10.3470.10">
    <property type="entry name" value="ABC transporter involved in vitamin B12 uptake, BtuC"/>
    <property type="match status" value="1"/>
</dbReference>
<evidence type="ECO:0000313" key="10">
    <source>
        <dbReference type="Proteomes" id="UP000746471"/>
    </source>
</evidence>
<feature type="transmembrane region" description="Helical" evidence="8">
    <location>
        <begin position="312"/>
        <end position="331"/>
    </location>
</feature>
<keyword evidence="7 8" id="KW-0472">Membrane</keyword>
<evidence type="ECO:0000256" key="4">
    <source>
        <dbReference type="ARBA" id="ARBA00022475"/>
    </source>
</evidence>
<feature type="transmembrane region" description="Helical" evidence="8">
    <location>
        <begin position="69"/>
        <end position="90"/>
    </location>
</feature>
<feature type="transmembrane region" description="Helical" evidence="8">
    <location>
        <begin position="201"/>
        <end position="222"/>
    </location>
</feature>
<comment type="caution">
    <text evidence="9">The sequence shown here is derived from an EMBL/GenBank/DDBJ whole genome shotgun (WGS) entry which is preliminary data.</text>
</comment>
<feature type="transmembrane region" description="Helical" evidence="8">
    <location>
        <begin position="110"/>
        <end position="143"/>
    </location>
</feature>
<reference evidence="9 10" key="1">
    <citation type="submission" date="2021-05" db="EMBL/GenBank/DDBJ databases">
        <title>Fusibacter ferrireducens sp. nov., an anaerobic, sulfur- and Fe-reducing bacterium isolated from the mangrove sediment.</title>
        <authorList>
            <person name="Qiu D."/>
        </authorList>
    </citation>
    <scope>NUCLEOTIDE SEQUENCE [LARGE SCALE GENOMIC DNA]</scope>
    <source>
        <strain evidence="9 10">DSM 12116</strain>
    </source>
</reference>
<feature type="transmembrane region" description="Helical" evidence="8">
    <location>
        <begin position="242"/>
        <end position="266"/>
    </location>
</feature>
<evidence type="ECO:0000256" key="2">
    <source>
        <dbReference type="ARBA" id="ARBA00007935"/>
    </source>
</evidence>
<dbReference type="CDD" id="cd06550">
    <property type="entry name" value="TM_ABC_iron-siderophores_like"/>
    <property type="match status" value="1"/>
</dbReference>
<dbReference type="SUPFAM" id="SSF81345">
    <property type="entry name" value="ABC transporter involved in vitamin B12 uptake, BtuC"/>
    <property type="match status" value="1"/>
</dbReference>
<dbReference type="PANTHER" id="PTHR30472">
    <property type="entry name" value="FERRIC ENTEROBACTIN TRANSPORT SYSTEM PERMEASE PROTEIN"/>
    <property type="match status" value="1"/>
</dbReference>
<protein>
    <submittedName>
        <fullName evidence="9">Iron ABC transporter permease</fullName>
    </submittedName>
</protein>
<keyword evidence="3" id="KW-0813">Transport</keyword>
<evidence type="ECO:0000256" key="5">
    <source>
        <dbReference type="ARBA" id="ARBA00022692"/>
    </source>
</evidence>
<keyword evidence="4" id="KW-1003">Cell membrane</keyword>
<evidence type="ECO:0000256" key="6">
    <source>
        <dbReference type="ARBA" id="ARBA00022989"/>
    </source>
</evidence>
<feature type="transmembrane region" description="Helical" evidence="8">
    <location>
        <begin position="12"/>
        <end position="33"/>
    </location>
</feature>
<organism evidence="9 10">
    <name type="scientific">Fusibacter paucivorans</name>
    <dbReference type="NCBI Taxonomy" id="76009"/>
    <lineage>
        <taxon>Bacteria</taxon>
        <taxon>Bacillati</taxon>
        <taxon>Bacillota</taxon>
        <taxon>Clostridia</taxon>
        <taxon>Eubacteriales</taxon>
        <taxon>Eubacteriales Family XII. Incertae Sedis</taxon>
        <taxon>Fusibacter</taxon>
    </lineage>
</organism>
<accession>A0ABS5PS95</accession>